<sequence>MAEHGAALQTYNNELVKCIEDLNQRRDEVSKEIKLDESEKEKLEHDIAILHERLQKVNTSLARKIQIRDEYDQTIAETEGAYSKILETSQTLLNSVKMQMTHKSPKKDFKA</sequence>
<accession>A0ABN7TAX5</accession>
<dbReference type="EMBL" id="OU015567">
    <property type="protein sequence ID" value="CAG5111653.1"/>
    <property type="molecule type" value="Genomic_DNA"/>
</dbReference>
<name>A0ABN7TAX5_OIKDI</name>
<organism evidence="2 3">
    <name type="scientific">Oikopleura dioica</name>
    <name type="common">Tunicate</name>
    <dbReference type="NCBI Taxonomy" id="34765"/>
    <lineage>
        <taxon>Eukaryota</taxon>
        <taxon>Metazoa</taxon>
        <taxon>Chordata</taxon>
        <taxon>Tunicata</taxon>
        <taxon>Appendicularia</taxon>
        <taxon>Copelata</taxon>
        <taxon>Oikopleuridae</taxon>
        <taxon>Oikopleura</taxon>
    </lineage>
</organism>
<feature type="coiled-coil region" evidence="1">
    <location>
        <begin position="12"/>
        <end position="60"/>
    </location>
</feature>
<proteinExistence type="predicted"/>
<keyword evidence="3" id="KW-1185">Reference proteome</keyword>
<evidence type="ECO:0000256" key="1">
    <source>
        <dbReference type="SAM" id="Coils"/>
    </source>
</evidence>
<evidence type="ECO:0000313" key="3">
    <source>
        <dbReference type="Proteomes" id="UP001158576"/>
    </source>
</evidence>
<dbReference type="Proteomes" id="UP001158576">
    <property type="component" value="Chromosome 2"/>
</dbReference>
<reference evidence="2 3" key="1">
    <citation type="submission" date="2021-04" db="EMBL/GenBank/DDBJ databases">
        <authorList>
            <person name="Bliznina A."/>
        </authorList>
    </citation>
    <scope>NUCLEOTIDE SEQUENCE [LARGE SCALE GENOMIC DNA]</scope>
</reference>
<protein>
    <submittedName>
        <fullName evidence="2">Oidioi.mRNA.OKI2018_I69.chr2.g5934.t1.cds</fullName>
    </submittedName>
</protein>
<dbReference type="PANTHER" id="PTHR28661">
    <property type="entry name" value="SJOEGREN SYNDROME NUCLEAR AUTOANTIGEN 1"/>
    <property type="match status" value="1"/>
</dbReference>
<gene>
    <name evidence="2" type="ORF">OKIOD_LOCUS14699</name>
</gene>
<dbReference type="PANTHER" id="PTHR28661:SF1">
    <property type="entry name" value="MICROTUBULE NUCLEATION FACTOR SSNA1"/>
    <property type="match status" value="1"/>
</dbReference>
<evidence type="ECO:0000313" key="2">
    <source>
        <dbReference type="EMBL" id="CAG5111653.1"/>
    </source>
</evidence>
<keyword evidence="1" id="KW-0175">Coiled coil</keyword>
<dbReference type="InterPro" id="IPR033362">
    <property type="entry name" value="SSNA1_fam"/>
</dbReference>